<dbReference type="SUPFAM" id="SSF56519">
    <property type="entry name" value="Penicillin binding protein dimerisation domain"/>
    <property type="match status" value="1"/>
</dbReference>
<evidence type="ECO:0000256" key="2">
    <source>
        <dbReference type="ARBA" id="ARBA00023136"/>
    </source>
</evidence>
<feature type="domain" description="Penicillin-binding protein transpeptidase" evidence="4">
    <location>
        <begin position="260"/>
        <end position="564"/>
    </location>
</feature>
<proteinExistence type="predicted"/>
<dbReference type="Gene3D" id="3.90.1310.10">
    <property type="entry name" value="Penicillin-binding protein 2a (Domain 2)"/>
    <property type="match status" value="1"/>
</dbReference>
<keyword evidence="3" id="KW-0812">Transmembrane</keyword>
<dbReference type="AlphaFoldDB" id="A0A1G2BU29"/>
<evidence type="ECO:0008006" key="8">
    <source>
        <dbReference type="Google" id="ProtNLM"/>
    </source>
</evidence>
<dbReference type="InterPro" id="IPR012338">
    <property type="entry name" value="Beta-lactam/transpept-like"/>
</dbReference>
<dbReference type="Gene3D" id="3.40.710.10">
    <property type="entry name" value="DD-peptidase/beta-lactamase superfamily"/>
    <property type="match status" value="1"/>
</dbReference>
<protein>
    <recommendedName>
        <fullName evidence="8">Penicillin-binding protein transpeptidase domain-containing protein</fullName>
    </recommendedName>
</protein>
<comment type="subcellular location">
    <subcellularLocation>
        <location evidence="1">Membrane</location>
    </subcellularLocation>
</comment>
<reference evidence="6 7" key="1">
    <citation type="journal article" date="2016" name="Nat. Commun.">
        <title>Thousands of microbial genomes shed light on interconnected biogeochemical processes in an aquifer system.</title>
        <authorList>
            <person name="Anantharaman K."/>
            <person name="Brown C.T."/>
            <person name="Hug L.A."/>
            <person name="Sharon I."/>
            <person name="Castelle C.J."/>
            <person name="Probst A.J."/>
            <person name="Thomas B.C."/>
            <person name="Singh A."/>
            <person name="Wilkins M.J."/>
            <person name="Karaoz U."/>
            <person name="Brodie E.L."/>
            <person name="Williams K.H."/>
            <person name="Hubbard S.S."/>
            <person name="Banfield J.F."/>
        </authorList>
    </citation>
    <scope>NUCLEOTIDE SEQUENCE [LARGE SCALE GENOMIC DNA]</scope>
</reference>
<dbReference type="Pfam" id="PF03717">
    <property type="entry name" value="PBP_dimer"/>
    <property type="match status" value="1"/>
</dbReference>
<name>A0A1G2BU29_9BACT</name>
<evidence type="ECO:0000313" key="6">
    <source>
        <dbReference type="EMBL" id="OGY92528.1"/>
    </source>
</evidence>
<dbReference type="SUPFAM" id="SSF56601">
    <property type="entry name" value="beta-lactamase/transpeptidase-like"/>
    <property type="match status" value="1"/>
</dbReference>
<feature type="transmembrane region" description="Helical" evidence="3">
    <location>
        <begin position="20"/>
        <end position="42"/>
    </location>
</feature>
<dbReference type="GO" id="GO:0008658">
    <property type="term" value="F:penicillin binding"/>
    <property type="evidence" value="ECO:0007669"/>
    <property type="project" value="InterPro"/>
</dbReference>
<dbReference type="InterPro" id="IPR036138">
    <property type="entry name" value="PBP_dimer_sf"/>
</dbReference>
<gene>
    <name evidence="6" type="ORF">A3B31_03920</name>
</gene>
<sequence>MRKIQRGTDIAVSRWRLKWLAGIVVVAFLTVIVRLFFIQVLAHEYYRDLADAQHTGFADIAAQRGTIYARDHTNELESELYPLAISKTFFEIYLTPSEITQPVNAADLLAEVLGVDHDTILQRAQKENDPYETVTSKATDEQMRAIMDAGIEGIHSRETVWRNYPDKEIGSHIIGFFGVEGSGRVGKYGLEGYWQSELAGTDEEGMVMRDGLGQIIPSVGSDLGLAEDGADLVLTIDRTIQYEVCLQLQAGVERFAADSGTTVVLETDTGAILAMCSYPSFDPNEYGEVKDVNYFNNSAVFEAYEPGSVFKPLSMAVAIDQGLVSPSTTYEDIGEVTIDDRTIKNFDEKAHGVKTMTEVLQESLNTGIVFATRQVPNRKFFDYVRAFGFGEKTGVQLSQEVAGILGKLDSGGDIYKATASYGQGITVTPLQMVAAINSLANGGILMQPYIVDEVRHSDGTVERTEPRQLRRVVSAETADTVSAMMIRVAEEGYDRKASIPGYYIAGKTGTAQIVENGEYTSKTNHTFVGFGPGPDPRFTVLVKLTNVKNVGFASDSTTPIFNKIATFLVQYFKIPPNR</sequence>
<dbReference type="GO" id="GO:0005886">
    <property type="term" value="C:plasma membrane"/>
    <property type="evidence" value="ECO:0007669"/>
    <property type="project" value="TreeGrafter"/>
</dbReference>
<dbReference type="InterPro" id="IPR005311">
    <property type="entry name" value="PBP_dimer"/>
</dbReference>
<evidence type="ECO:0000256" key="1">
    <source>
        <dbReference type="ARBA" id="ARBA00004370"/>
    </source>
</evidence>
<dbReference type="InterPro" id="IPR001460">
    <property type="entry name" value="PCN-bd_Tpept"/>
</dbReference>
<accession>A0A1G2BU29</accession>
<organism evidence="6 7">
    <name type="scientific">Candidatus Komeilibacteria bacterium RIFCSPLOWO2_01_FULL_53_11</name>
    <dbReference type="NCBI Taxonomy" id="1798552"/>
    <lineage>
        <taxon>Bacteria</taxon>
        <taxon>Candidatus Komeiliibacteriota</taxon>
    </lineage>
</organism>
<keyword evidence="3" id="KW-1133">Transmembrane helix</keyword>
<evidence type="ECO:0000256" key="3">
    <source>
        <dbReference type="SAM" id="Phobius"/>
    </source>
</evidence>
<dbReference type="PANTHER" id="PTHR30627">
    <property type="entry name" value="PEPTIDOGLYCAN D,D-TRANSPEPTIDASE"/>
    <property type="match status" value="1"/>
</dbReference>
<evidence type="ECO:0000259" key="4">
    <source>
        <dbReference type="Pfam" id="PF00905"/>
    </source>
</evidence>
<keyword evidence="2 3" id="KW-0472">Membrane</keyword>
<evidence type="ECO:0000313" key="7">
    <source>
        <dbReference type="Proteomes" id="UP000177349"/>
    </source>
</evidence>
<dbReference type="Pfam" id="PF00905">
    <property type="entry name" value="Transpeptidase"/>
    <property type="match status" value="1"/>
</dbReference>
<dbReference type="Proteomes" id="UP000177349">
    <property type="component" value="Unassembled WGS sequence"/>
</dbReference>
<dbReference type="Gene3D" id="3.30.450.330">
    <property type="match status" value="1"/>
</dbReference>
<dbReference type="EMBL" id="MHKN01000015">
    <property type="protein sequence ID" value="OGY92528.1"/>
    <property type="molecule type" value="Genomic_DNA"/>
</dbReference>
<dbReference type="GO" id="GO:0071555">
    <property type="term" value="P:cell wall organization"/>
    <property type="evidence" value="ECO:0007669"/>
    <property type="project" value="TreeGrafter"/>
</dbReference>
<evidence type="ECO:0000259" key="5">
    <source>
        <dbReference type="Pfam" id="PF03717"/>
    </source>
</evidence>
<feature type="domain" description="Penicillin-binding protein dimerisation" evidence="5">
    <location>
        <begin position="60"/>
        <end position="217"/>
    </location>
</feature>
<comment type="caution">
    <text evidence="6">The sequence shown here is derived from an EMBL/GenBank/DDBJ whole genome shotgun (WGS) entry which is preliminary data.</text>
</comment>
<dbReference type="InterPro" id="IPR050515">
    <property type="entry name" value="Beta-lactam/transpept"/>
</dbReference>
<dbReference type="PANTHER" id="PTHR30627:SF1">
    <property type="entry name" value="PEPTIDOGLYCAN D,D-TRANSPEPTIDASE FTSI"/>
    <property type="match status" value="1"/>
</dbReference>